<accession>A0A9N9B9I7</accession>
<dbReference type="GO" id="GO:0140662">
    <property type="term" value="F:ATP-dependent protein folding chaperone"/>
    <property type="evidence" value="ECO:0007669"/>
    <property type="project" value="InterPro"/>
</dbReference>
<comment type="function">
    <text evidence="1">Molecular chaperone; assists the folding of proteins upon ATP hydrolysis.</text>
</comment>
<evidence type="ECO:0000256" key="3">
    <source>
        <dbReference type="ARBA" id="ARBA00011381"/>
    </source>
</evidence>
<evidence type="ECO:0000256" key="4">
    <source>
        <dbReference type="ARBA" id="ARBA00022741"/>
    </source>
</evidence>
<name>A0A9N9B9I7_9GLOM</name>
<keyword evidence="9" id="KW-1185">Reference proteome</keyword>
<dbReference type="InterPro" id="IPR002423">
    <property type="entry name" value="Cpn60/GroEL/TCP-1"/>
</dbReference>
<evidence type="ECO:0000313" key="9">
    <source>
        <dbReference type="Proteomes" id="UP000789570"/>
    </source>
</evidence>
<protein>
    <submittedName>
        <fullName evidence="8">346_t:CDS:1</fullName>
    </submittedName>
</protein>
<keyword evidence="7" id="KW-0472">Membrane</keyword>
<keyword evidence="4" id="KW-0547">Nucleotide-binding</keyword>
<dbReference type="GO" id="GO:0005524">
    <property type="term" value="F:ATP binding"/>
    <property type="evidence" value="ECO:0007669"/>
    <property type="project" value="UniProtKB-KW"/>
</dbReference>
<evidence type="ECO:0000256" key="6">
    <source>
        <dbReference type="ARBA" id="ARBA00023186"/>
    </source>
</evidence>
<dbReference type="Proteomes" id="UP000789570">
    <property type="component" value="Unassembled WGS sequence"/>
</dbReference>
<dbReference type="InterPro" id="IPR027409">
    <property type="entry name" value="GroEL-like_apical_dom_sf"/>
</dbReference>
<evidence type="ECO:0000256" key="1">
    <source>
        <dbReference type="ARBA" id="ARBA00002912"/>
    </source>
</evidence>
<organism evidence="8 9">
    <name type="scientific">Funneliformis caledonium</name>
    <dbReference type="NCBI Taxonomy" id="1117310"/>
    <lineage>
        <taxon>Eukaryota</taxon>
        <taxon>Fungi</taxon>
        <taxon>Fungi incertae sedis</taxon>
        <taxon>Mucoromycota</taxon>
        <taxon>Glomeromycotina</taxon>
        <taxon>Glomeromycetes</taxon>
        <taxon>Glomerales</taxon>
        <taxon>Glomeraceae</taxon>
        <taxon>Funneliformis</taxon>
    </lineage>
</organism>
<dbReference type="SUPFAM" id="SSF52029">
    <property type="entry name" value="GroEL apical domain-like"/>
    <property type="match status" value="1"/>
</dbReference>
<dbReference type="InterPro" id="IPR017998">
    <property type="entry name" value="Chaperone_TCP-1"/>
</dbReference>
<feature type="non-terminal residue" evidence="8">
    <location>
        <position position="161"/>
    </location>
</feature>
<dbReference type="AlphaFoldDB" id="A0A9N9B9I7"/>
<dbReference type="InterPro" id="IPR027410">
    <property type="entry name" value="TCP-1-like_intermed_sf"/>
</dbReference>
<gene>
    <name evidence="8" type="ORF">FCALED_LOCUS6354</name>
</gene>
<reference evidence="8" key="1">
    <citation type="submission" date="2021-06" db="EMBL/GenBank/DDBJ databases">
        <authorList>
            <person name="Kallberg Y."/>
            <person name="Tangrot J."/>
            <person name="Rosling A."/>
        </authorList>
    </citation>
    <scope>NUCLEOTIDE SEQUENCE</scope>
    <source>
        <strain evidence="8">UK204</strain>
    </source>
</reference>
<evidence type="ECO:0000256" key="5">
    <source>
        <dbReference type="ARBA" id="ARBA00022840"/>
    </source>
</evidence>
<evidence type="ECO:0000313" key="8">
    <source>
        <dbReference type="EMBL" id="CAG8555906.1"/>
    </source>
</evidence>
<comment type="similarity">
    <text evidence="2">Belongs to the TCP-1 chaperonin family.</text>
</comment>
<dbReference type="Pfam" id="PF00118">
    <property type="entry name" value="Cpn60_TCP1"/>
    <property type="match status" value="1"/>
</dbReference>
<evidence type="ECO:0000256" key="2">
    <source>
        <dbReference type="ARBA" id="ARBA00008020"/>
    </source>
</evidence>
<proteinExistence type="inferred from homology"/>
<feature type="transmembrane region" description="Helical" evidence="7">
    <location>
        <begin position="47"/>
        <end position="64"/>
    </location>
</feature>
<keyword evidence="6" id="KW-0143">Chaperone</keyword>
<keyword evidence="7" id="KW-0812">Transmembrane</keyword>
<keyword evidence="7" id="KW-1133">Transmembrane helix</keyword>
<dbReference type="PANTHER" id="PTHR11353">
    <property type="entry name" value="CHAPERONIN"/>
    <property type="match status" value="1"/>
</dbReference>
<evidence type="ECO:0000256" key="7">
    <source>
        <dbReference type="SAM" id="Phobius"/>
    </source>
</evidence>
<dbReference type="SUPFAM" id="SSF54849">
    <property type="entry name" value="GroEL-intermediate domain like"/>
    <property type="match status" value="1"/>
</dbReference>
<comment type="subunit">
    <text evidence="3">Component of the T-complex protein 1 (TCP1) complex.</text>
</comment>
<keyword evidence="5" id="KW-0067">ATP-binding</keyword>
<dbReference type="Gene3D" id="1.10.560.10">
    <property type="entry name" value="GroEL-like equatorial domain"/>
    <property type="match status" value="1"/>
</dbReference>
<dbReference type="InterPro" id="IPR027413">
    <property type="entry name" value="GROEL-like_equatorial_sf"/>
</dbReference>
<sequence>CGDTNKGFVVINQKGIDLLSLDLLCKNGILALRHAKRRNMERGSYKILWMICLAEVIGYAGFIYEHTLEEEKYTFVEEVKNPKSFTTLVKGSNSHTIAQINDAIRDGLRVVKNAIEDKCIVSGAGAFQVGFSVHSNKFKSSIKRRVKMGVQAFANANVDNS</sequence>
<dbReference type="Gene3D" id="3.50.7.10">
    <property type="entry name" value="GroEL"/>
    <property type="match status" value="1"/>
</dbReference>
<comment type="caution">
    <text evidence="8">The sequence shown here is derived from an EMBL/GenBank/DDBJ whole genome shotgun (WGS) entry which is preliminary data.</text>
</comment>
<dbReference type="EMBL" id="CAJVPQ010001494">
    <property type="protein sequence ID" value="CAG8555906.1"/>
    <property type="molecule type" value="Genomic_DNA"/>
</dbReference>
<dbReference type="OrthoDB" id="10052040at2759"/>